<dbReference type="RefSeq" id="WP_086888528.1">
    <property type="nucleotide sequence ID" value="NZ_CP019893.1"/>
</dbReference>
<dbReference type="EMBL" id="CP019893">
    <property type="protein sequence ID" value="ARS90155.1"/>
    <property type="molecule type" value="Genomic_DNA"/>
</dbReference>
<sequence length="159" mass="17400">MERRVGARTPSRRTMLRASGCTLLAAVAGCATRADDTAETDLEGDPVDGPPPDHVDIFEHAFRPGHTRAVCTFEGGPGETVNRIERNVVVGTVGNRSATPLERVGVAATIYDDEGAKLDTYRDETTDLESMAIWEFEILVFEEAADVADYDIELETLEW</sequence>
<keyword evidence="2" id="KW-1185">Reference proteome</keyword>
<organism evidence="1 2">
    <name type="scientific">Natrarchaeobaculum aegyptiacum</name>
    <dbReference type="NCBI Taxonomy" id="745377"/>
    <lineage>
        <taxon>Archaea</taxon>
        <taxon>Methanobacteriati</taxon>
        <taxon>Methanobacteriota</taxon>
        <taxon>Stenosarchaea group</taxon>
        <taxon>Halobacteria</taxon>
        <taxon>Halobacteriales</taxon>
        <taxon>Natrialbaceae</taxon>
        <taxon>Natrarchaeobaculum</taxon>
    </lineage>
</organism>
<protein>
    <submittedName>
        <fullName evidence="1">Uncharacterized protein</fullName>
    </submittedName>
</protein>
<dbReference type="OrthoDB" id="381188at2157"/>
<dbReference type="KEGG" id="naj:B1756_10715"/>
<dbReference type="InterPro" id="IPR047676">
    <property type="entry name" value="FxLYD_dom"/>
</dbReference>
<evidence type="ECO:0000313" key="2">
    <source>
        <dbReference type="Proteomes" id="UP000250088"/>
    </source>
</evidence>
<proteinExistence type="predicted"/>
<dbReference type="AlphaFoldDB" id="A0A2Z2HVF2"/>
<dbReference type="Proteomes" id="UP000250088">
    <property type="component" value="Chromosome"/>
</dbReference>
<reference evidence="2" key="1">
    <citation type="submission" date="2017-02" db="EMBL/GenBank/DDBJ databases">
        <title>Natronthermophilus aegyptiacus gen. nov.,sp. nov., an aerobic, extremely halophilic alkalithermophilic archaeon isolated from the athalassohaline Wadi An Natrun, Egypt.</title>
        <authorList>
            <person name="Zhao B."/>
        </authorList>
    </citation>
    <scope>NUCLEOTIDE SEQUENCE [LARGE SCALE GENOMIC DNA]</scope>
    <source>
        <strain evidence="2">JW/NM-HA 15</strain>
    </source>
</reference>
<accession>A0A2Z2HVF2</accession>
<dbReference type="PROSITE" id="PS51257">
    <property type="entry name" value="PROKAR_LIPOPROTEIN"/>
    <property type="match status" value="1"/>
</dbReference>
<name>A0A2Z2HVF2_9EURY</name>
<dbReference type="GeneID" id="32894556"/>
<evidence type="ECO:0000313" key="1">
    <source>
        <dbReference type="EMBL" id="ARS90155.1"/>
    </source>
</evidence>
<dbReference type="NCBIfam" id="NF038353">
    <property type="entry name" value="FxLYD_dom"/>
    <property type="match status" value="1"/>
</dbReference>
<gene>
    <name evidence="1" type="ORF">B1756_10715</name>
</gene>